<evidence type="ECO:0000313" key="3">
    <source>
        <dbReference type="EnsemblPlants" id="OGLUM01G17310.1"/>
    </source>
</evidence>
<dbReference type="Gramene" id="OGLUM01G17310.1">
    <property type="protein sequence ID" value="OGLUM01G17310.1"/>
    <property type="gene ID" value="OGLUM01G17310"/>
</dbReference>
<reference evidence="3" key="3">
    <citation type="submission" date="2018-05" db="EMBL/GenBank/DDBJ databases">
        <title>OgluRS3 (Oryza glumaepatula Reference Sequence Version 3).</title>
        <authorList>
            <person name="Zhang J."/>
            <person name="Kudrna D."/>
            <person name="Lee S."/>
            <person name="Talag J."/>
            <person name="Welchert J."/>
            <person name="Wing R.A."/>
        </authorList>
    </citation>
    <scope>NUCLEOTIDE SEQUENCE [LARGE SCALE GENOMIC DNA]</scope>
</reference>
<dbReference type="EnsemblPlants" id="OGLUM01G17310.1">
    <property type="protein sequence ID" value="OGLUM01G17310.1"/>
    <property type="gene ID" value="OGLUM01G17310"/>
</dbReference>
<dbReference type="AlphaFoldDB" id="A0A0D9Y8C4"/>
<feature type="compositionally biased region" description="Basic residues" evidence="1">
    <location>
        <begin position="135"/>
        <end position="150"/>
    </location>
</feature>
<feature type="signal peptide" evidence="2">
    <location>
        <begin position="1"/>
        <end position="26"/>
    </location>
</feature>
<proteinExistence type="predicted"/>
<dbReference type="Proteomes" id="UP000026961">
    <property type="component" value="Chromosome 1"/>
</dbReference>
<name>A0A0D9Y8C4_9ORYZ</name>
<accession>A0A0D9Y8C4</accession>
<evidence type="ECO:0000313" key="4">
    <source>
        <dbReference type="Proteomes" id="UP000026961"/>
    </source>
</evidence>
<feature type="region of interest" description="Disordered" evidence="1">
    <location>
        <begin position="46"/>
        <end position="71"/>
    </location>
</feature>
<evidence type="ECO:0000256" key="1">
    <source>
        <dbReference type="SAM" id="MobiDB-lite"/>
    </source>
</evidence>
<dbReference type="SUPFAM" id="SSF51445">
    <property type="entry name" value="(Trans)glycosidases"/>
    <property type="match status" value="1"/>
</dbReference>
<keyword evidence="4" id="KW-1185">Reference proteome</keyword>
<protein>
    <recommendedName>
        <fullName evidence="5">Glycosyl hydrolase family 13 catalytic domain-containing protein</fullName>
    </recommendedName>
</protein>
<evidence type="ECO:0000256" key="2">
    <source>
        <dbReference type="SAM" id="SignalP"/>
    </source>
</evidence>
<feature type="chain" id="PRO_5002350918" description="Glycosyl hydrolase family 13 catalytic domain-containing protein" evidence="2">
    <location>
        <begin position="27"/>
        <end position="168"/>
    </location>
</feature>
<organism evidence="3">
    <name type="scientific">Oryza glumipatula</name>
    <dbReference type="NCBI Taxonomy" id="40148"/>
    <lineage>
        <taxon>Eukaryota</taxon>
        <taxon>Viridiplantae</taxon>
        <taxon>Streptophyta</taxon>
        <taxon>Embryophyta</taxon>
        <taxon>Tracheophyta</taxon>
        <taxon>Spermatophyta</taxon>
        <taxon>Magnoliopsida</taxon>
        <taxon>Liliopsida</taxon>
        <taxon>Poales</taxon>
        <taxon>Poaceae</taxon>
        <taxon>BOP clade</taxon>
        <taxon>Oryzoideae</taxon>
        <taxon>Oryzeae</taxon>
        <taxon>Oryzinae</taxon>
        <taxon>Oryza</taxon>
    </lineage>
</organism>
<feature type="region of interest" description="Disordered" evidence="1">
    <location>
        <begin position="116"/>
        <end position="168"/>
    </location>
</feature>
<dbReference type="Gene3D" id="3.20.20.80">
    <property type="entry name" value="Glycosidases"/>
    <property type="match status" value="1"/>
</dbReference>
<keyword evidence="2" id="KW-0732">Signal</keyword>
<evidence type="ECO:0008006" key="5">
    <source>
        <dbReference type="Google" id="ProtNLM"/>
    </source>
</evidence>
<reference evidence="3" key="1">
    <citation type="submission" date="2013-08" db="EMBL/GenBank/DDBJ databases">
        <title>Oryza genome evolution.</title>
        <authorList>
            <person name="Wing R.A."/>
            <person name="Panaud O."/>
            <person name="Oliveira A.C."/>
        </authorList>
    </citation>
    <scope>NUCLEOTIDE SEQUENCE</scope>
</reference>
<dbReference type="HOGENOM" id="CLU_1589016_0_0_1"/>
<sequence>MVANKHFLSLSVLIVLLGLSSNLAAGQVLVSTGIVEGEWRVVQPADGQARWTTSPPPASPTSGSLRRPTLSASKATCRGGCTIWTRPIIEAFHGKGVQVIADIVINHRTAEHKDGRGIYCRLPPRLGPAHDLPRRPLRRRHRKPGHRRRTSTTSTSASSGSSWAGSTG</sequence>
<dbReference type="InterPro" id="IPR017853">
    <property type="entry name" value="GH"/>
</dbReference>
<feature type="compositionally biased region" description="Low complexity" evidence="1">
    <location>
        <begin position="151"/>
        <end position="168"/>
    </location>
</feature>
<reference evidence="3" key="2">
    <citation type="submission" date="2015-04" db="UniProtKB">
        <authorList>
            <consortium name="EnsemblPlants"/>
        </authorList>
    </citation>
    <scope>IDENTIFICATION</scope>
</reference>